<keyword evidence="6 10" id="KW-1133">Transmembrane helix</keyword>
<dbReference type="GO" id="GO:0042910">
    <property type="term" value="F:xenobiotic transmembrane transporter activity"/>
    <property type="evidence" value="ECO:0007669"/>
    <property type="project" value="InterPro"/>
</dbReference>
<dbReference type="PIRSF" id="PIRSF006603">
    <property type="entry name" value="DinF"/>
    <property type="match status" value="1"/>
</dbReference>
<dbReference type="OrthoDB" id="9776324at2"/>
<dbReference type="RefSeq" id="WP_103066939.1">
    <property type="nucleotide sequence ID" value="NZ_AZRL01000012.1"/>
</dbReference>
<protein>
    <recommendedName>
        <fullName evidence="9">Multidrug-efflux transporter</fullName>
    </recommendedName>
</protein>
<feature type="transmembrane region" description="Helical" evidence="10">
    <location>
        <begin position="195"/>
        <end position="218"/>
    </location>
</feature>
<evidence type="ECO:0000256" key="8">
    <source>
        <dbReference type="ARBA" id="ARBA00023136"/>
    </source>
</evidence>
<evidence type="ECO:0000256" key="3">
    <source>
        <dbReference type="ARBA" id="ARBA00022449"/>
    </source>
</evidence>
<dbReference type="InterPro" id="IPR048279">
    <property type="entry name" value="MdtK-like"/>
</dbReference>
<feature type="transmembrane region" description="Helical" evidence="10">
    <location>
        <begin position="139"/>
        <end position="160"/>
    </location>
</feature>
<dbReference type="CDD" id="cd13142">
    <property type="entry name" value="MATE_like_12"/>
    <property type="match status" value="1"/>
</dbReference>
<keyword evidence="4" id="KW-1003">Cell membrane</keyword>
<dbReference type="PANTHER" id="PTHR43298">
    <property type="entry name" value="MULTIDRUG RESISTANCE PROTEIN NORM-RELATED"/>
    <property type="match status" value="1"/>
</dbReference>
<evidence type="ECO:0000256" key="10">
    <source>
        <dbReference type="SAM" id="Phobius"/>
    </source>
</evidence>
<dbReference type="Pfam" id="PF01554">
    <property type="entry name" value="MatE"/>
    <property type="match status" value="2"/>
</dbReference>
<feature type="transmembrane region" description="Helical" evidence="10">
    <location>
        <begin position="286"/>
        <end position="308"/>
    </location>
</feature>
<evidence type="ECO:0000313" key="12">
    <source>
        <dbReference type="Proteomes" id="UP000236434"/>
    </source>
</evidence>
<dbReference type="EMBL" id="AZRL01000012">
    <property type="protein sequence ID" value="PNR96459.1"/>
    <property type="molecule type" value="Genomic_DNA"/>
</dbReference>
<evidence type="ECO:0000256" key="9">
    <source>
        <dbReference type="ARBA" id="ARBA00031636"/>
    </source>
</evidence>
<feature type="transmembrane region" description="Helical" evidence="10">
    <location>
        <begin position="101"/>
        <end position="119"/>
    </location>
</feature>
<proteinExistence type="predicted"/>
<feature type="transmembrane region" description="Helical" evidence="10">
    <location>
        <begin position="416"/>
        <end position="439"/>
    </location>
</feature>
<dbReference type="GO" id="GO:0006811">
    <property type="term" value="P:monoatomic ion transport"/>
    <property type="evidence" value="ECO:0007669"/>
    <property type="project" value="UniProtKB-KW"/>
</dbReference>
<keyword evidence="3" id="KW-0050">Antiport</keyword>
<accession>A0A2K1P0Z7</accession>
<keyword evidence="7" id="KW-0406">Ion transport</keyword>
<evidence type="ECO:0000256" key="2">
    <source>
        <dbReference type="ARBA" id="ARBA00022448"/>
    </source>
</evidence>
<dbReference type="Proteomes" id="UP000236434">
    <property type="component" value="Unassembled WGS sequence"/>
</dbReference>
<evidence type="ECO:0000256" key="6">
    <source>
        <dbReference type="ARBA" id="ARBA00022989"/>
    </source>
</evidence>
<keyword evidence="2" id="KW-0813">Transport</keyword>
<reference evidence="11 12" key="1">
    <citation type="submission" date="2013-12" db="EMBL/GenBank/DDBJ databases">
        <title>Comparative genomics of Petrotoga isolates.</title>
        <authorList>
            <person name="Nesbo C.L."/>
            <person name="Charchuk R."/>
            <person name="Chow K."/>
        </authorList>
    </citation>
    <scope>NUCLEOTIDE SEQUENCE [LARGE SCALE GENOMIC DNA]</scope>
    <source>
        <strain evidence="11 12">DSM 13574</strain>
    </source>
</reference>
<sequence length="455" mass="50106">MKTKDTGKVDILKTSIWRALFALAWPIILTNMMQAIYNITDAYFLGKLGPLELSVPTVVWPLIFVFISFTTGFSYAGTSLIAQYTGYGDQRRAEKSAAQTILVMTFVALSIMAIVVIFSKQLLSLLRLDENIFDLSNTYLKIMAFSLPFSFLMQTVAGIFRGWGNSIIALKYNGISILLNVALDPLFIFQLNLGVFGAALATMLSQVIMSVVFLFVLFKGREGFKLHFKDFVPDPKLIKKVLTVGLPSSIGESFTAIGFAIIMGVIAQFGPIVISGYGIGNRMNNLITMFAMGIALATATMTGQYVGANKPEKAEETVRKASLATLLIVGSASMLMFLFGHNITKFFINDPEVIKVGEEFFRYVSFSLPFFSLVSVFLGTLRGTGHTLQSTIIDMVRLWGIRVPLVFFLAQNHGYIGVFIAMIISNFSAVLLALGFLIFGNWKKPVIEEASQRGA</sequence>
<evidence type="ECO:0000256" key="1">
    <source>
        <dbReference type="ARBA" id="ARBA00004651"/>
    </source>
</evidence>
<keyword evidence="5 10" id="KW-0812">Transmembrane</keyword>
<dbReference type="InterPro" id="IPR002528">
    <property type="entry name" value="MATE_fam"/>
</dbReference>
<dbReference type="InterPro" id="IPR050222">
    <property type="entry name" value="MATE_MdtK"/>
</dbReference>
<name>A0A2K1P0Z7_9BACT</name>
<dbReference type="PANTHER" id="PTHR43298:SF2">
    <property type="entry name" value="FMN_FAD EXPORTER YEEO-RELATED"/>
    <property type="match status" value="1"/>
</dbReference>
<dbReference type="NCBIfam" id="TIGR00797">
    <property type="entry name" value="matE"/>
    <property type="match status" value="1"/>
</dbReference>
<dbReference type="GO" id="GO:0015297">
    <property type="term" value="F:antiporter activity"/>
    <property type="evidence" value="ECO:0007669"/>
    <property type="project" value="UniProtKB-KW"/>
</dbReference>
<dbReference type="GO" id="GO:0005886">
    <property type="term" value="C:plasma membrane"/>
    <property type="evidence" value="ECO:0007669"/>
    <property type="project" value="UniProtKB-SubCell"/>
</dbReference>
<gene>
    <name evidence="11" type="ORF">X929_05080</name>
</gene>
<feature type="transmembrane region" description="Helical" evidence="10">
    <location>
        <begin position="256"/>
        <end position="280"/>
    </location>
</feature>
<evidence type="ECO:0000256" key="7">
    <source>
        <dbReference type="ARBA" id="ARBA00023065"/>
    </source>
</evidence>
<comment type="caution">
    <text evidence="11">The sequence shown here is derived from an EMBL/GenBank/DDBJ whole genome shotgun (WGS) entry which is preliminary data.</text>
</comment>
<keyword evidence="8 10" id="KW-0472">Membrane</keyword>
<feature type="transmembrane region" description="Helical" evidence="10">
    <location>
        <begin position="20"/>
        <end position="39"/>
    </location>
</feature>
<feature type="transmembrane region" description="Helical" evidence="10">
    <location>
        <begin position="320"/>
        <end position="340"/>
    </location>
</feature>
<organism evidence="11 12">
    <name type="scientific">Petrotoga olearia DSM 13574</name>
    <dbReference type="NCBI Taxonomy" id="1122955"/>
    <lineage>
        <taxon>Bacteria</taxon>
        <taxon>Thermotogati</taxon>
        <taxon>Thermotogota</taxon>
        <taxon>Thermotogae</taxon>
        <taxon>Petrotogales</taxon>
        <taxon>Petrotogaceae</taxon>
        <taxon>Petrotoga</taxon>
    </lineage>
</organism>
<evidence type="ECO:0000256" key="4">
    <source>
        <dbReference type="ARBA" id="ARBA00022475"/>
    </source>
</evidence>
<evidence type="ECO:0000313" key="11">
    <source>
        <dbReference type="EMBL" id="PNR96459.1"/>
    </source>
</evidence>
<dbReference type="AlphaFoldDB" id="A0A2K1P0Z7"/>
<evidence type="ECO:0000256" key="5">
    <source>
        <dbReference type="ARBA" id="ARBA00022692"/>
    </source>
</evidence>
<feature type="transmembrane region" description="Helical" evidence="10">
    <location>
        <begin position="59"/>
        <end position="81"/>
    </location>
</feature>
<comment type="subcellular location">
    <subcellularLocation>
        <location evidence="1">Cell membrane</location>
        <topology evidence="1">Multi-pass membrane protein</topology>
    </subcellularLocation>
</comment>
<feature type="transmembrane region" description="Helical" evidence="10">
    <location>
        <begin position="360"/>
        <end position="380"/>
    </location>
</feature>